<protein>
    <submittedName>
        <fullName evidence="2">Uncharacterized protein</fullName>
    </submittedName>
</protein>
<gene>
    <name evidence="2" type="ORF">VITFI_CDS1618</name>
</gene>
<proteinExistence type="predicted"/>
<sequence length="800" mass="88025">MLKKEIMMSDAGYSQDAKNENPRGAINQSDISEAFAEKNKFGGAKSTDKGDNIRETSDGSGKMVSSHLTYGEVLVAQALCQSARFFVDDVEGTPLAKAVAVLIDRAYPKKELARLIDARRDNSGITYKGYKDWLDSLLAELVKEPLDLTVNWHDAACVRYAKGVFKGSDDSIKDFSREMQLKFRGEQTVEIWRKSFIEYIGVLCYVESIPISIDVESATDAFVRALQNIRVKDGLVKSKYVDLMYFVFAKIWIDSRAWSENKYDSISAVAQVFQQGRGEDRKKVVALYAMALRGLFSVSGGNKPLSSPEWVWEKARICCNNASNELSSIFQFDGGIPGDPSDGQIRQAKIINRLQTISVVGNMVEAKSEEGDTKGLDQIWQRFDIDPMRWEGVENLGEAPQSQVMSTMSTCIQSMLNVVSGWVILDAGLFEKAAIALNPEQKSSSQTSAVRLGEGGVLIISTLGACLRARSSLAKQEDFDEPVSALFNSGLAMARLRRQSDKNNLLLQACELACYALGLRFAVENSQLNVAIDLYRYHGTACLVNLLGTWERISSLPNHKGTEALKSLLTAVESLEANDPMASRIPDLRRVFSATRDFRKAKAPASNAEGSDKSDVRAALMKAAGDCVQYSISVLKEKGHVGDNADLNKDHLVTGNFVDLATVFLSAATQVVLGATTPNTERLVKAVDAALQRLHEIYEGARDGYLTQLVFADTPASGEAAGEGLPKQTFLHRSLVNDVSEDASQWRELFDGFATPEVEGKWGHYLEEGKKSYTDFFSAPGALGWMRDAEFKDQGSDRTD</sequence>
<name>A0A221KEG6_VITFI</name>
<dbReference type="EMBL" id="CP022423">
    <property type="protein sequence ID" value="ASM77396.1"/>
    <property type="molecule type" value="Genomic_DNA"/>
</dbReference>
<reference evidence="2 3" key="1">
    <citation type="submission" date="2017-07" db="EMBL/GenBank/DDBJ databases">
        <title>Complete Genome Sequence of the cosmetic ferment Vitreoscilla filiformis (ATCC15551).</title>
        <authorList>
            <person name="Contreras S."/>
            <person name="Sagory-Zalkind P."/>
            <person name="Blanquart H."/>
            <person name="Iltis A."/>
            <person name="Morand S.C."/>
        </authorList>
    </citation>
    <scope>NUCLEOTIDE SEQUENCE [LARGE SCALE GENOMIC DNA]</scope>
    <source>
        <strain evidence="2 3">ATCC 15551</strain>
    </source>
</reference>
<dbReference type="AlphaFoldDB" id="A0A221KEG6"/>
<dbReference type="KEGG" id="vff:VITFI_CDS1618"/>
<evidence type="ECO:0000256" key="1">
    <source>
        <dbReference type="SAM" id="MobiDB-lite"/>
    </source>
</evidence>
<organism evidence="2 3">
    <name type="scientific">Vitreoscilla filiformis</name>
    <dbReference type="NCBI Taxonomy" id="63"/>
    <lineage>
        <taxon>Bacteria</taxon>
        <taxon>Pseudomonadati</taxon>
        <taxon>Pseudomonadota</taxon>
        <taxon>Betaproteobacteria</taxon>
        <taxon>Neisseriales</taxon>
        <taxon>Neisseriaceae</taxon>
        <taxon>Vitreoscilla</taxon>
    </lineage>
</organism>
<evidence type="ECO:0000313" key="3">
    <source>
        <dbReference type="Proteomes" id="UP000199729"/>
    </source>
</evidence>
<feature type="region of interest" description="Disordered" evidence="1">
    <location>
        <begin position="1"/>
        <end position="62"/>
    </location>
</feature>
<evidence type="ECO:0000313" key="2">
    <source>
        <dbReference type="EMBL" id="ASM77396.1"/>
    </source>
</evidence>
<feature type="compositionally biased region" description="Basic and acidic residues" evidence="1">
    <location>
        <begin position="35"/>
        <end position="57"/>
    </location>
</feature>
<accession>A0A221KEG6</accession>
<keyword evidence="3" id="KW-1185">Reference proteome</keyword>
<dbReference type="Proteomes" id="UP000199729">
    <property type="component" value="Chromosome"/>
</dbReference>